<evidence type="ECO:0000313" key="1">
    <source>
        <dbReference type="Proteomes" id="UP000887564"/>
    </source>
</evidence>
<dbReference type="Pfam" id="PF04636">
    <property type="entry name" value="PA26"/>
    <property type="match status" value="2"/>
</dbReference>
<reference evidence="2" key="1">
    <citation type="submission" date="2022-11" db="UniProtKB">
        <authorList>
            <consortium name="WormBaseParasite"/>
        </authorList>
    </citation>
    <scope>IDENTIFICATION</scope>
</reference>
<dbReference type="GO" id="GO:0070728">
    <property type="term" value="F:L-leucine binding"/>
    <property type="evidence" value="ECO:0007669"/>
    <property type="project" value="TreeGrafter"/>
</dbReference>
<protein>
    <submittedName>
        <fullName evidence="2">Uncharacterized protein</fullName>
    </submittedName>
</protein>
<dbReference type="GO" id="GO:0016684">
    <property type="term" value="F:oxidoreductase activity, acting on peroxide as acceptor"/>
    <property type="evidence" value="ECO:0007669"/>
    <property type="project" value="TreeGrafter"/>
</dbReference>
<organism evidence="1 2">
    <name type="scientific">Parascaris equorum</name>
    <name type="common">Equine roundworm</name>
    <dbReference type="NCBI Taxonomy" id="6256"/>
    <lineage>
        <taxon>Eukaryota</taxon>
        <taxon>Metazoa</taxon>
        <taxon>Ecdysozoa</taxon>
        <taxon>Nematoda</taxon>
        <taxon>Chromadorea</taxon>
        <taxon>Rhabditida</taxon>
        <taxon>Spirurina</taxon>
        <taxon>Ascaridomorpha</taxon>
        <taxon>Ascaridoidea</taxon>
        <taxon>Ascarididae</taxon>
        <taxon>Parascaris</taxon>
    </lineage>
</organism>
<dbReference type="GO" id="GO:1904262">
    <property type="term" value="P:negative regulation of TORC1 signaling"/>
    <property type="evidence" value="ECO:0007669"/>
    <property type="project" value="TreeGrafter"/>
</dbReference>
<dbReference type="PANTHER" id="PTHR12474:SF0">
    <property type="entry name" value="SESTRIN HOMOLOG"/>
    <property type="match status" value="1"/>
</dbReference>
<proteinExistence type="predicted"/>
<dbReference type="GO" id="GO:1990253">
    <property type="term" value="P:cellular response to leucine starvation"/>
    <property type="evidence" value="ECO:0007669"/>
    <property type="project" value="TreeGrafter"/>
</dbReference>
<dbReference type="WBParaSite" id="PEQ_0001130101-mRNA-1">
    <property type="protein sequence ID" value="PEQ_0001130101-mRNA-1"/>
    <property type="gene ID" value="PEQ_0001130101"/>
</dbReference>
<dbReference type="GO" id="GO:0005634">
    <property type="term" value="C:nucleus"/>
    <property type="evidence" value="ECO:0007669"/>
    <property type="project" value="InterPro"/>
</dbReference>
<accession>A0A914SB06</accession>
<evidence type="ECO:0000313" key="2">
    <source>
        <dbReference type="WBParaSite" id="PEQ_0001130101-mRNA-1"/>
    </source>
</evidence>
<dbReference type="InterPro" id="IPR006730">
    <property type="entry name" value="Sestrin"/>
</dbReference>
<dbReference type="GO" id="GO:0071233">
    <property type="term" value="P:cellular response to L-leucine"/>
    <property type="evidence" value="ECO:0007669"/>
    <property type="project" value="TreeGrafter"/>
</dbReference>
<sequence>MNLHRREFERLGGNREWLEGLAHVPLKISNMDALNGVLAHQPWTITTDHLLYVWIGHKALTKCSSPANWSLSELVQATIVLAQTHYVQFLATSVYWNNSAKIVILTASANASIDACIGSLACMDRSMHITESLAASRLQNGKENGQEGEVELLLKRMNELKGIKTYVDFALCARNGTARTHKIHDLSWEDQGYSCVDELYNEMADILDKKFTLTQNLTYFTFMRHSVLGGGCYIFIDRIQGCHLEAFMYGRVQYRDLNPVVFHITMDGSIRHDDYNYGETICCFPDKTTASLRQSVMVDFQPSEKVHVLLMIMEARLQAELIYLFRALLRLFTLSSPC</sequence>
<dbReference type="Proteomes" id="UP000887564">
    <property type="component" value="Unplaced"/>
</dbReference>
<dbReference type="AlphaFoldDB" id="A0A914SB06"/>
<name>A0A914SB06_PAREQ</name>
<keyword evidence="1" id="KW-1185">Reference proteome</keyword>
<dbReference type="GO" id="GO:0016239">
    <property type="term" value="P:positive regulation of macroautophagy"/>
    <property type="evidence" value="ECO:0007669"/>
    <property type="project" value="TreeGrafter"/>
</dbReference>
<dbReference type="GO" id="GO:1901031">
    <property type="term" value="P:regulation of response to reactive oxygen species"/>
    <property type="evidence" value="ECO:0007669"/>
    <property type="project" value="InterPro"/>
</dbReference>
<dbReference type="PANTHER" id="PTHR12474">
    <property type="entry name" value="P53 REGULATED PA26 NUCLEAR PROTEIN SESTRIN"/>
    <property type="match status" value="1"/>
</dbReference>